<accession>A0A4S4A2C9</accession>
<dbReference type="AlphaFoldDB" id="A0A4S4A2C9"/>
<feature type="transmembrane region" description="Helical" evidence="1">
    <location>
        <begin position="44"/>
        <end position="66"/>
    </location>
</feature>
<comment type="caution">
    <text evidence="2">The sequence shown here is derived from an EMBL/GenBank/DDBJ whole genome shotgun (WGS) entry which is preliminary data.</text>
</comment>
<name>A0A4S4A2C9_9HYPH</name>
<proteinExistence type="predicted"/>
<gene>
    <name evidence="2" type="ORF">E6C51_07020</name>
</gene>
<keyword evidence="3" id="KW-1185">Reference proteome</keyword>
<keyword evidence="1" id="KW-0812">Transmembrane</keyword>
<organism evidence="2 3">
    <name type="scientific">Allorhizobium terrae</name>
    <dbReference type="NCBI Taxonomy" id="1848972"/>
    <lineage>
        <taxon>Bacteria</taxon>
        <taxon>Pseudomonadati</taxon>
        <taxon>Pseudomonadota</taxon>
        <taxon>Alphaproteobacteria</taxon>
        <taxon>Hyphomicrobiales</taxon>
        <taxon>Rhizobiaceae</taxon>
        <taxon>Rhizobium/Agrobacterium group</taxon>
        <taxon>Allorhizobium</taxon>
    </lineage>
</organism>
<evidence type="ECO:0000256" key="1">
    <source>
        <dbReference type="SAM" id="Phobius"/>
    </source>
</evidence>
<evidence type="ECO:0000313" key="3">
    <source>
        <dbReference type="Proteomes" id="UP000310754"/>
    </source>
</evidence>
<keyword evidence="1" id="KW-0472">Membrane</keyword>
<dbReference type="Proteomes" id="UP000310754">
    <property type="component" value="Unassembled WGS sequence"/>
</dbReference>
<dbReference type="EMBL" id="SSOA01000002">
    <property type="protein sequence ID" value="THF52529.1"/>
    <property type="molecule type" value="Genomic_DNA"/>
</dbReference>
<evidence type="ECO:0000313" key="2">
    <source>
        <dbReference type="EMBL" id="THF52529.1"/>
    </source>
</evidence>
<keyword evidence="1" id="KW-1133">Transmembrane helix</keyword>
<feature type="transmembrane region" description="Helical" evidence="1">
    <location>
        <begin position="7"/>
        <end position="24"/>
    </location>
</feature>
<sequence length="67" mass="7215">MVALRRILTVVGVVAVAIGLLWMAQGAGLFPYPSSSFMINQTPWILWGGILAVFGLALTWGSGRLIR</sequence>
<reference evidence="2 3" key="1">
    <citation type="submission" date="2019-04" db="EMBL/GenBank/DDBJ databases">
        <title>Rhizobium terrae sp. nov., isolated from a paddy soil.</title>
        <authorList>
            <person name="Lin S.-Y."/>
            <person name="Hameed A."/>
            <person name="Huang H.-I."/>
            <person name="Young C.-C."/>
        </authorList>
    </citation>
    <scope>NUCLEOTIDE SEQUENCE [LARGE SCALE GENOMIC DNA]</scope>
    <source>
        <strain evidence="2 3">CC-HIH110</strain>
    </source>
</reference>
<protein>
    <submittedName>
        <fullName evidence="2">Uncharacterized protein</fullName>
    </submittedName>
</protein>
<dbReference type="RefSeq" id="WP_146936909.1">
    <property type="nucleotide sequence ID" value="NZ_SSOA01000002.1"/>
</dbReference>